<dbReference type="Gene3D" id="3.40.50.150">
    <property type="entry name" value="Vaccinia Virus protein VP39"/>
    <property type="match status" value="1"/>
</dbReference>
<dbReference type="InterPro" id="IPR029063">
    <property type="entry name" value="SAM-dependent_MTases_sf"/>
</dbReference>
<dbReference type="Proteomes" id="UP001292084">
    <property type="component" value="Unassembled WGS sequence"/>
</dbReference>
<dbReference type="RefSeq" id="WP_322422363.1">
    <property type="nucleotide sequence ID" value="NZ_JAXQNN010000006.1"/>
</dbReference>
<evidence type="ECO:0000313" key="3">
    <source>
        <dbReference type="EMBL" id="MDZ5713398.1"/>
    </source>
</evidence>
<evidence type="ECO:0000313" key="4">
    <source>
        <dbReference type="Proteomes" id="UP001292084"/>
    </source>
</evidence>
<keyword evidence="4" id="KW-1185">Reference proteome</keyword>
<dbReference type="CDD" id="cd02440">
    <property type="entry name" value="AdoMet_MTases"/>
    <property type="match status" value="1"/>
</dbReference>
<organism evidence="3 4">
    <name type="scientific">Jeotgalibacillus haloalkalitolerans</name>
    <dbReference type="NCBI Taxonomy" id="3104292"/>
    <lineage>
        <taxon>Bacteria</taxon>
        <taxon>Bacillati</taxon>
        <taxon>Bacillota</taxon>
        <taxon>Bacilli</taxon>
        <taxon>Bacillales</taxon>
        <taxon>Caryophanaceae</taxon>
        <taxon>Jeotgalibacillus</taxon>
    </lineage>
</organism>
<dbReference type="Pfam" id="PF13649">
    <property type="entry name" value="Methyltransf_25"/>
    <property type="match status" value="1"/>
</dbReference>
<dbReference type="EC" id="2.1.-.-" evidence="3"/>
<evidence type="ECO:0000259" key="2">
    <source>
        <dbReference type="Pfam" id="PF13649"/>
    </source>
</evidence>
<accession>A0ABU5KQN3</accession>
<keyword evidence="3" id="KW-0489">Methyltransferase</keyword>
<gene>
    <name evidence="3" type="ORF">UFB30_14280</name>
</gene>
<dbReference type="EMBL" id="JAXQNN010000006">
    <property type="protein sequence ID" value="MDZ5713398.1"/>
    <property type="molecule type" value="Genomic_DNA"/>
</dbReference>
<dbReference type="GO" id="GO:0032259">
    <property type="term" value="P:methylation"/>
    <property type="evidence" value="ECO:0007669"/>
    <property type="project" value="UniProtKB-KW"/>
</dbReference>
<evidence type="ECO:0000256" key="1">
    <source>
        <dbReference type="ARBA" id="ARBA00022679"/>
    </source>
</evidence>
<feature type="domain" description="Methyltransferase" evidence="2">
    <location>
        <begin position="164"/>
        <end position="258"/>
    </location>
</feature>
<proteinExistence type="predicted"/>
<sequence length="332" mass="38729">MIKDLNNMWKARTWMKTNVPFLYSWHAYVGYELDLFEAFKRPVRVEDVADAYNLEEELLEQWVEVGIALKHLKKDDKDRVKIARAWKLPGTKKDSPSSGDLLKEMMELHIPSLLHYPELMKEKKRQHFDNEKHGSTVAKTSTLLEMLAFRLINQNVKKHQVNSIIDIGCGEGGYLLKLAKKHPDLQLTGIEINKEVSESAKKSTEDYEQIEIVQADIHEYQPEQSFDHVMINNLLHYINPEERQSFFNQIEKITEKDGIITIISPLQKAKHGKQFSSAFNSFFMTFDNLYPIPSEQELKEIAEACGFEQQTPFPIIREGGWFFVKWVKKEQV</sequence>
<dbReference type="InterPro" id="IPR041698">
    <property type="entry name" value="Methyltransf_25"/>
</dbReference>
<protein>
    <submittedName>
        <fullName evidence="3">Class I SAM-dependent methyltransferase</fullName>
        <ecNumber evidence="3">2.1.-.-</ecNumber>
    </submittedName>
</protein>
<dbReference type="PANTHER" id="PTHR43861">
    <property type="entry name" value="TRANS-ACONITATE 2-METHYLTRANSFERASE-RELATED"/>
    <property type="match status" value="1"/>
</dbReference>
<reference evidence="3 4" key="1">
    <citation type="submission" date="2023-12" db="EMBL/GenBank/DDBJ databases">
        <title>Jeotgalibacillus haloalkaliphilus sp. nov., a novel salt-tolerant bacteria, isolated from the estuary of the Fenhe River into the Yellow River.</title>
        <authorList>
            <person name="Li Y."/>
        </authorList>
    </citation>
    <scope>NUCLEOTIDE SEQUENCE [LARGE SCALE GENOMIC DNA]</scope>
    <source>
        <strain evidence="3 4">HH7-29</strain>
    </source>
</reference>
<comment type="caution">
    <text evidence="3">The sequence shown here is derived from an EMBL/GenBank/DDBJ whole genome shotgun (WGS) entry which is preliminary data.</text>
</comment>
<dbReference type="GO" id="GO:0008168">
    <property type="term" value="F:methyltransferase activity"/>
    <property type="evidence" value="ECO:0007669"/>
    <property type="project" value="UniProtKB-KW"/>
</dbReference>
<name>A0ABU5KQN3_9BACL</name>
<dbReference type="SUPFAM" id="SSF53335">
    <property type="entry name" value="S-adenosyl-L-methionine-dependent methyltransferases"/>
    <property type="match status" value="1"/>
</dbReference>
<keyword evidence="1 3" id="KW-0808">Transferase</keyword>